<dbReference type="STRING" id="582692.SAMN05720606_111200"/>
<organism evidence="1 2">
    <name type="scientific">Paenibacillus polysaccharolyticus</name>
    <dbReference type="NCBI Taxonomy" id="582692"/>
    <lineage>
        <taxon>Bacteria</taxon>
        <taxon>Bacillati</taxon>
        <taxon>Bacillota</taxon>
        <taxon>Bacilli</taxon>
        <taxon>Bacillales</taxon>
        <taxon>Paenibacillaceae</taxon>
        <taxon>Paenibacillus</taxon>
    </lineage>
</organism>
<evidence type="ECO:0008006" key="3">
    <source>
        <dbReference type="Google" id="ProtNLM"/>
    </source>
</evidence>
<gene>
    <name evidence="1" type="ORF">SAMN05720606_111200</name>
</gene>
<name>A0A1G5JPF9_9BACL</name>
<protein>
    <recommendedName>
        <fullName evidence="3">Group-specific protein</fullName>
    </recommendedName>
</protein>
<dbReference type="AlphaFoldDB" id="A0A1G5JPF9"/>
<dbReference type="Proteomes" id="UP000198538">
    <property type="component" value="Unassembled WGS sequence"/>
</dbReference>
<keyword evidence="2" id="KW-1185">Reference proteome</keyword>
<reference evidence="2" key="1">
    <citation type="submission" date="2016-10" db="EMBL/GenBank/DDBJ databases">
        <authorList>
            <person name="Varghese N."/>
            <person name="Submissions S."/>
        </authorList>
    </citation>
    <scope>NUCLEOTIDE SEQUENCE [LARGE SCALE GENOMIC DNA]</scope>
    <source>
        <strain evidence="2">BL9</strain>
    </source>
</reference>
<dbReference type="RefSeq" id="WP_090922143.1">
    <property type="nucleotide sequence ID" value="NZ_FMVM01000011.1"/>
</dbReference>
<evidence type="ECO:0000313" key="1">
    <source>
        <dbReference type="EMBL" id="SCY89750.1"/>
    </source>
</evidence>
<accession>A0A1G5JPF9</accession>
<evidence type="ECO:0000313" key="2">
    <source>
        <dbReference type="Proteomes" id="UP000198538"/>
    </source>
</evidence>
<sequence>MKTEPVYAENTIVGVWFQGVWRWYVTEREYWFLNIEMEERFGIDVLNEETAAVFLQAIQEEQVSAAELRSALHHFREAHLVGDEWLKYVPSFLVDFDKRLFFSMFPEPASFEHYMPDGWIGSYKEFLERVPEKERYWMVQGKSLFEENLS</sequence>
<dbReference type="EMBL" id="FMVM01000011">
    <property type="protein sequence ID" value="SCY89750.1"/>
    <property type="molecule type" value="Genomic_DNA"/>
</dbReference>
<proteinExistence type="predicted"/>